<dbReference type="GO" id="GO:0016757">
    <property type="term" value="F:glycosyltransferase activity"/>
    <property type="evidence" value="ECO:0007669"/>
    <property type="project" value="UniProtKB-KW"/>
</dbReference>
<accession>A0A429G707</accession>
<dbReference type="Pfam" id="PF00156">
    <property type="entry name" value="Pribosyltran"/>
    <property type="match status" value="1"/>
</dbReference>
<evidence type="ECO:0000256" key="2">
    <source>
        <dbReference type="ARBA" id="ARBA00022679"/>
    </source>
</evidence>
<dbReference type="EMBL" id="RCOR01000018">
    <property type="protein sequence ID" value="RSN69629.1"/>
    <property type="molecule type" value="Genomic_DNA"/>
</dbReference>
<dbReference type="Gene3D" id="3.40.50.2020">
    <property type="match status" value="1"/>
</dbReference>
<evidence type="ECO:0000259" key="3">
    <source>
        <dbReference type="Pfam" id="PF00156"/>
    </source>
</evidence>
<feature type="domain" description="Phosphoribosyltransferase" evidence="3">
    <location>
        <begin position="18"/>
        <end position="150"/>
    </location>
</feature>
<evidence type="ECO:0000313" key="5">
    <source>
        <dbReference type="Proteomes" id="UP000278149"/>
    </source>
</evidence>
<evidence type="ECO:0000313" key="4">
    <source>
        <dbReference type="EMBL" id="RSN69629.1"/>
    </source>
</evidence>
<gene>
    <name evidence="4" type="ORF">D9Q81_03235</name>
</gene>
<dbReference type="Proteomes" id="UP000278149">
    <property type="component" value="Unassembled WGS sequence"/>
</dbReference>
<protein>
    <submittedName>
        <fullName evidence="4">Phosphoribosyltransferase</fullName>
    </submittedName>
</protein>
<dbReference type="InterPro" id="IPR000836">
    <property type="entry name" value="PRTase_dom"/>
</dbReference>
<dbReference type="PANTHER" id="PTHR43363:SF2">
    <property type="entry name" value="PHOSPHORIBOSYLTRANSFERASE"/>
    <property type="match status" value="1"/>
</dbReference>
<dbReference type="InterPro" id="IPR029057">
    <property type="entry name" value="PRTase-like"/>
</dbReference>
<keyword evidence="1 4" id="KW-0328">Glycosyltransferase</keyword>
<proteinExistence type="predicted"/>
<dbReference type="AlphaFoldDB" id="A0A429G707"/>
<organism evidence="4 5">
    <name type="scientific">Candidatus Korarchaeum cryptofilum</name>
    <dbReference type="NCBI Taxonomy" id="498846"/>
    <lineage>
        <taxon>Archaea</taxon>
        <taxon>Thermoproteota</taxon>
        <taxon>Candidatus Korarchaeia</taxon>
        <taxon>Candidatus Korarchaeales</taxon>
        <taxon>Candidatus Korarchaeaceae</taxon>
        <taxon>Candidatus Korarchaeum</taxon>
    </lineage>
</organism>
<keyword evidence="2 4" id="KW-0808">Transferase</keyword>
<reference evidence="4 5" key="1">
    <citation type="submission" date="2018-10" db="EMBL/GenBank/DDBJ databases">
        <title>Co-occurring genomic capacity for anaerobic methane metabolism and dissimilatory sulfite reduction discovered in the Korarchaeota.</title>
        <authorList>
            <person name="Mckay L.J."/>
            <person name="Dlakic M."/>
            <person name="Fields M.W."/>
            <person name="Delmont T.O."/>
            <person name="Eren A.M."/>
            <person name="Jay Z.J."/>
            <person name="Klingelsmith K.B."/>
            <person name="Rusch D.B."/>
            <person name="Inskeep W.P."/>
        </authorList>
    </citation>
    <scope>NUCLEOTIDE SEQUENCE [LARGE SCALE GENOMIC DNA]</scope>
    <source>
        <strain evidence="4 5">WS</strain>
    </source>
</reference>
<dbReference type="PANTHER" id="PTHR43363">
    <property type="entry name" value="HYPOXANTHINE PHOSPHORIBOSYLTRANSFERASE"/>
    <property type="match status" value="1"/>
</dbReference>
<name>A0A429G707_9CREN</name>
<sequence length="197" mass="22691">MSGGVKMDFINVSPEDALLHARRIAEKIVESKYEPELIVAILRGGVVLARLLSDLLNIREIKVMRVIHYDALESKKVAEIVEPINCRLDGMKVLLVDDVADTGESLIVARDHLLERGASEVKIATIHYKPWSKLKPDYYSEETEAWVVYFWEYAETVKYFLRKFQDKGENFIFELIRRAKIPEDIVKWVIEGEGGIR</sequence>
<dbReference type="CDD" id="cd06223">
    <property type="entry name" value="PRTases_typeI"/>
    <property type="match status" value="1"/>
</dbReference>
<dbReference type="SUPFAM" id="SSF53271">
    <property type="entry name" value="PRTase-like"/>
    <property type="match status" value="1"/>
</dbReference>
<evidence type="ECO:0000256" key="1">
    <source>
        <dbReference type="ARBA" id="ARBA00022676"/>
    </source>
</evidence>
<comment type="caution">
    <text evidence="4">The sequence shown here is derived from an EMBL/GenBank/DDBJ whole genome shotgun (WGS) entry which is preliminary data.</text>
</comment>